<feature type="chain" id="PRO_5020491438" evidence="2">
    <location>
        <begin position="23"/>
        <end position="449"/>
    </location>
</feature>
<evidence type="ECO:0000313" key="4">
    <source>
        <dbReference type="EMBL" id="RXR20998.1"/>
    </source>
</evidence>
<dbReference type="InterPro" id="IPR013320">
    <property type="entry name" value="ConA-like_dom_sf"/>
</dbReference>
<dbReference type="EMBL" id="SBKO01000001">
    <property type="protein sequence ID" value="RXR20998.1"/>
    <property type="molecule type" value="Genomic_DNA"/>
</dbReference>
<accession>A0A4Q1K5D3</accession>
<gene>
    <name evidence="4" type="ORF">EQG63_03405</name>
</gene>
<sequence>MKQHYFYSLFFIFFFTVFGSQAQNNAINLSTSSIFTISGLNGYPPFPLNITTFTFEYDFYLNAASNGNARFLCAPGVTTVAKPIEFYVDASGVSVLKLGDGTTFETIGGTPSFTVGQWYHVTFVVNNTATKNIKMYVNGIQVLDSVFTQPIEFQDNSNYTRINLGSFSTTNNCKFDNLRIWNDLRTSTEIFDNYTSCVSNTEQGLELDMNFDGSNNGVILNRAVNSTYKYASASGNFSFVPGAGCSTPPAHPPITVTGSYAGKYYYTGEVNGRPRYATDNDLDCSFFTAESSCTLPESYEIVWDNTKWVLKQVGCFWMFTSCEDVDNYDPGIYATNAANLSFGPCDGWVYTDTNASSTFSSEECAALSTDNFTSNELLVYPNPSKNSFTLNFNETLKVEIFDVLGQSIYSSNLTVGANSIDFSHYSKGVYILRAVTTNGNVKTIRLIKE</sequence>
<evidence type="ECO:0000259" key="3">
    <source>
        <dbReference type="Pfam" id="PF18962"/>
    </source>
</evidence>
<dbReference type="SUPFAM" id="SSF49899">
    <property type="entry name" value="Concanavalin A-like lectins/glucanases"/>
    <property type="match status" value="1"/>
</dbReference>
<proteinExistence type="predicted"/>
<feature type="domain" description="Secretion system C-terminal sorting" evidence="3">
    <location>
        <begin position="379"/>
        <end position="441"/>
    </location>
</feature>
<comment type="caution">
    <text evidence="4">The sequence shown here is derived from an EMBL/GenBank/DDBJ whole genome shotgun (WGS) entry which is preliminary data.</text>
</comment>
<dbReference type="Gene3D" id="2.60.120.200">
    <property type="match status" value="1"/>
</dbReference>
<reference evidence="5" key="1">
    <citation type="submission" date="2019-01" db="EMBL/GenBank/DDBJ databases">
        <title>Cytophagaceae bacterium strain CAR-16.</title>
        <authorList>
            <person name="Chen W.-M."/>
        </authorList>
    </citation>
    <scope>NUCLEOTIDE SEQUENCE [LARGE SCALE GENOMIC DNA]</scope>
    <source>
        <strain evidence="5">LLJ-11</strain>
    </source>
</reference>
<dbReference type="OrthoDB" id="1346265at2"/>
<keyword evidence="1 2" id="KW-0732">Signal</keyword>
<dbReference type="Pfam" id="PF18962">
    <property type="entry name" value="Por_Secre_tail"/>
    <property type="match status" value="1"/>
</dbReference>
<name>A0A4Q1K5D3_9FLAO</name>
<protein>
    <submittedName>
        <fullName evidence="4">T9SS type A sorting domain-containing protein</fullName>
    </submittedName>
</protein>
<dbReference type="NCBIfam" id="TIGR04183">
    <property type="entry name" value="Por_Secre_tail"/>
    <property type="match status" value="1"/>
</dbReference>
<evidence type="ECO:0000313" key="5">
    <source>
        <dbReference type="Proteomes" id="UP000290283"/>
    </source>
</evidence>
<evidence type="ECO:0000256" key="1">
    <source>
        <dbReference type="ARBA" id="ARBA00022729"/>
    </source>
</evidence>
<dbReference type="Pfam" id="PF13385">
    <property type="entry name" value="Laminin_G_3"/>
    <property type="match status" value="1"/>
</dbReference>
<dbReference type="GO" id="GO:0004553">
    <property type="term" value="F:hydrolase activity, hydrolyzing O-glycosyl compounds"/>
    <property type="evidence" value="ECO:0007669"/>
    <property type="project" value="UniProtKB-ARBA"/>
</dbReference>
<evidence type="ECO:0000256" key="2">
    <source>
        <dbReference type="SAM" id="SignalP"/>
    </source>
</evidence>
<dbReference type="InterPro" id="IPR026444">
    <property type="entry name" value="Secre_tail"/>
</dbReference>
<dbReference type="AlphaFoldDB" id="A0A4Q1K5D3"/>
<feature type="signal peptide" evidence="2">
    <location>
        <begin position="1"/>
        <end position="22"/>
    </location>
</feature>
<keyword evidence="5" id="KW-1185">Reference proteome</keyword>
<dbReference type="Proteomes" id="UP000290283">
    <property type="component" value="Unassembled WGS sequence"/>
</dbReference>
<dbReference type="GO" id="GO:0005975">
    <property type="term" value="P:carbohydrate metabolic process"/>
    <property type="evidence" value="ECO:0007669"/>
    <property type="project" value="UniProtKB-ARBA"/>
</dbReference>
<dbReference type="RefSeq" id="WP_129434443.1">
    <property type="nucleotide sequence ID" value="NZ_SBKO01000001.1"/>
</dbReference>
<organism evidence="4 5">
    <name type="scientific">Flavobacterium amnicola</name>
    <dbReference type="NCBI Taxonomy" id="2506422"/>
    <lineage>
        <taxon>Bacteria</taxon>
        <taxon>Pseudomonadati</taxon>
        <taxon>Bacteroidota</taxon>
        <taxon>Flavobacteriia</taxon>
        <taxon>Flavobacteriales</taxon>
        <taxon>Flavobacteriaceae</taxon>
        <taxon>Flavobacterium</taxon>
    </lineage>
</organism>